<feature type="non-terminal residue" evidence="3">
    <location>
        <position position="193"/>
    </location>
</feature>
<proteinExistence type="predicted"/>
<reference evidence="3 4" key="1">
    <citation type="submission" date="2015-03" db="EMBL/GenBank/DDBJ databases">
        <title>Genomics and transcriptomics of the oil-accumulating basidiomycete yeast T. oleaginosus allow insights into substrate utilization and the diverse evolutionary trajectories of mating systems in fungi.</title>
        <authorList>
            <consortium name="DOE Joint Genome Institute"/>
            <person name="Kourist R."/>
            <person name="Kracht O."/>
            <person name="Bracharz F."/>
            <person name="Lipzen A."/>
            <person name="Nolan M."/>
            <person name="Ohm R."/>
            <person name="Grigoriev I."/>
            <person name="Sun S."/>
            <person name="Heitman J."/>
            <person name="Bruck T."/>
            <person name="Nowrousian M."/>
        </authorList>
    </citation>
    <scope>NUCLEOTIDE SEQUENCE [LARGE SCALE GENOMIC DNA]</scope>
    <source>
        <strain evidence="3 4">IBC0246</strain>
    </source>
</reference>
<keyword evidence="1" id="KW-0812">Transmembrane</keyword>
<evidence type="ECO:0000259" key="2">
    <source>
        <dbReference type="Pfam" id="PF24535"/>
    </source>
</evidence>
<evidence type="ECO:0000313" key="3">
    <source>
        <dbReference type="EMBL" id="KLT46300.1"/>
    </source>
</evidence>
<feature type="transmembrane region" description="Helical" evidence="1">
    <location>
        <begin position="80"/>
        <end position="104"/>
    </location>
</feature>
<name>A0A0J0XZ09_9TREE</name>
<evidence type="ECO:0000256" key="1">
    <source>
        <dbReference type="SAM" id="Phobius"/>
    </source>
</evidence>
<feature type="transmembrane region" description="Helical" evidence="1">
    <location>
        <begin position="140"/>
        <end position="162"/>
    </location>
</feature>
<dbReference type="Pfam" id="PF24535">
    <property type="entry name" value="DUF7598"/>
    <property type="match status" value="1"/>
</dbReference>
<dbReference type="STRING" id="879819.A0A0J0XZ09"/>
<keyword evidence="4" id="KW-1185">Reference proteome</keyword>
<feature type="domain" description="DUF7598" evidence="2">
    <location>
        <begin position="76"/>
        <end position="135"/>
    </location>
</feature>
<keyword evidence="1" id="KW-0472">Membrane</keyword>
<feature type="transmembrane region" description="Helical" evidence="1">
    <location>
        <begin position="12"/>
        <end position="39"/>
    </location>
</feature>
<dbReference type="SUPFAM" id="SSF81665">
    <property type="entry name" value="Calcium ATPase, transmembrane domain M"/>
    <property type="match status" value="1"/>
</dbReference>
<dbReference type="OrthoDB" id="5327148at2759"/>
<keyword evidence="1" id="KW-1133">Transmembrane helix</keyword>
<dbReference type="Proteomes" id="UP000053611">
    <property type="component" value="Unassembled WGS sequence"/>
</dbReference>
<dbReference type="EMBL" id="KQ087178">
    <property type="protein sequence ID" value="KLT46300.1"/>
    <property type="molecule type" value="Genomic_DNA"/>
</dbReference>
<gene>
    <name evidence="3" type="ORF">CC85DRAFT_234914</name>
</gene>
<organism evidence="3 4">
    <name type="scientific">Cutaneotrichosporon oleaginosum</name>
    <dbReference type="NCBI Taxonomy" id="879819"/>
    <lineage>
        <taxon>Eukaryota</taxon>
        <taxon>Fungi</taxon>
        <taxon>Dikarya</taxon>
        <taxon>Basidiomycota</taxon>
        <taxon>Agaricomycotina</taxon>
        <taxon>Tremellomycetes</taxon>
        <taxon>Trichosporonales</taxon>
        <taxon>Trichosporonaceae</taxon>
        <taxon>Cutaneotrichosporon</taxon>
    </lineage>
</organism>
<accession>A0A0J0XZ09</accession>
<feature type="non-terminal residue" evidence="3">
    <location>
        <position position="1"/>
    </location>
</feature>
<dbReference type="InterPro" id="IPR056019">
    <property type="entry name" value="DUF7598"/>
</dbReference>
<evidence type="ECO:0000313" key="4">
    <source>
        <dbReference type="Proteomes" id="UP000053611"/>
    </source>
</evidence>
<protein>
    <recommendedName>
        <fullName evidence="2">DUF7598 domain-containing protein</fullName>
    </recommendedName>
</protein>
<dbReference type="InterPro" id="IPR023298">
    <property type="entry name" value="ATPase_P-typ_TM_dom_sf"/>
</dbReference>
<dbReference type="GeneID" id="28980683"/>
<sequence length="193" mass="20926">IMRLLPQTRGPLFLVLNVLRALSILALVLVFSSTVVTIVDDIKAVKADKAASTAAAPVYTCDYYKGSTVPLQAGGTFWSVLARVFILGECILLALSEIGFPAAFFANIIPMLGEEYGLGCLGVLQALIASSVLAHHCRRFAQVFAWLLFIVAMINVLVGIFFRDKAKQHRAMSWENAAELTPQTRAAAAAWNI</sequence>
<dbReference type="AlphaFoldDB" id="A0A0J0XZ09"/>